<name>T0HC14_9SPHN</name>
<dbReference type="InterPro" id="IPR031893">
    <property type="entry name" value="Phage_tail_APC"/>
</dbReference>
<evidence type="ECO:0000313" key="2">
    <source>
        <dbReference type="EMBL" id="EQB09673.1"/>
    </source>
</evidence>
<feature type="domain" description="Phage tail assembly chaperone-like" evidence="1">
    <location>
        <begin position="69"/>
        <end position="127"/>
    </location>
</feature>
<evidence type="ECO:0000313" key="3">
    <source>
        <dbReference type="Proteomes" id="UP000015527"/>
    </source>
</evidence>
<dbReference type="eggNOG" id="ENOG5033D9N">
    <property type="taxonomic scope" value="Bacteria"/>
</dbReference>
<dbReference type="Pfam" id="PF16778">
    <property type="entry name" value="Phage_tail_APC"/>
    <property type="match status" value="1"/>
</dbReference>
<comment type="caution">
    <text evidence="2">The sequence shown here is derived from an EMBL/GenBank/DDBJ whole genome shotgun (WGS) entry which is preliminary data.</text>
</comment>
<dbReference type="Proteomes" id="UP000015527">
    <property type="component" value="Unassembled WGS sequence"/>
</dbReference>
<dbReference type="RefSeq" id="WP_021235521.1">
    <property type="nucleotide sequence ID" value="NZ_ATHL01000127.1"/>
</dbReference>
<accession>T0HC14</accession>
<dbReference type="EMBL" id="ATHL01000127">
    <property type="protein sequence ID" value="EQB09673.1"/>
    <property type="molecule type" value="Genomic_DNA"/>
</dbReference>
<dbReference type="PATRIC" id="fig|1096930.3.peg.3723"/>
<evidence type="ECO:0000259" key="1">
    <source>
        <dbReference type="Pfam" id="PF16778"/>
    </source>
</evidence>
<reference evidence="2 3" key="1">
    <citation type="journal article" date="2013" name="Genome Announc.">
        <title>Genome Sequence of Novosphingobium lindaniclasticum LE124T, Isolated from a Hexachlorocyclohexane Dumpsite.</title>
        <authorList>
            <person name="Saxena A."/>
            <person name="Nayyar N."/>
            <person name="Sangwan N."/>
            <person name="Kumari R."/>
            <person name="Khurana J.P."/>
            <person name="Lal R."/>
        </authorList>
    </citation>
    <scope>NUCLEOTIDE SEQUENCE [LARGE SCALE GENOMIC DNA]</scope>
    <source>
        <strain evidence="2 3">LE124</strain>
    </source>
</reference>
<dbReference type="AlphaFoldDB" id="T0HC14"/>
<organism evidence="2 3">
    <name type="scientific">Novosphingobium lindaniclasticum LE124</name>
    <dbReference type="NCBI Taxonomy" id="1096930"/>
    <lineage>
        <taxon>Bacteria</taxon>
        <taxon>Pseudomonadati</taxon>
        <taxon>Pseudomonadota</taxon>
        <taxon>Alphaproteobacteria</taxon>
        <taxon>Sphingomonadales</taxon>
        <taxon>Sphingomonadaceae</taxon>
        <taxon>Novosphingobium</taxon>
    </lineage>
</organism>
<dbReference type="OrthoDB" id="1685143at2"/>
<protein>
    <recommendedName>
        <fullName evidence="1">Phage tail assembly chaperone-like domain-containing protein</fullName>
    </recommendedName>
</protein>
<keyword evidence="3" id="KW-1185">Reference proteome</keyword>
<gene>
    <name evidence="2" type="ORF">L284_18850</name>
</gene>
<sequence>MALFFSAATLGFYDDTVHATMPPDVRPITRDAHTAIMDAASSGMMIAANDNGDPIAVPPPPPPADQLARQLRTKRDKLLAASDFTQVPDSPFTAAEREEWRLYRQALRDLPETTLDPSAVAWPNAPA</sequence>
<dbReference type="Gene3D" id="6.10.140.1310">
    <property type="match status" value="1"/>
</dbReference>
<proteinExistence type="predicted"/>